<gene>
    <name evidence="2" type="ORF">M427DRAFT_47859</name>
</gene>
<feature type="compositionally biased region" description="Basic and acidic residues" evidence="1">
    <location>
        <begin position="174"/>
        <end position="216"/>
    </location>
</feature>
<accession>A0A139A283</accession>
<name>A0A139A283_GONPJ</name>
<feature type="compositionally biased region" description="Polar residues" evidence="1">
    <location>
        <begin position="218"/>
        <end position="240"/>
    </location>
</feature>
<proteinExistence type="predicted"/>
<dbReference type="Proteomes" id="UP000070544">
    <property type="component" value="Unassembled WGS sequence"/>
</dbReference>
<evidence type="ECO:0000313" key="2">
    <source>
        <dbReference type="EMBL" id="KXS10748.1"/>
    </source>
</evidence>
<sequence length="291" mass="33444">MTNVTQTQTVVNLVNNQLVDLFTPVLYSIFLEIWKQSVDIYNKTLPKQNRIVNVYEQYVATIPLSKKDIEDKIKLTLVVNAQAVAFMLNQIELLSNKEANSTVSQAAEVSATLTPQDADEKKTVLQEAKTVERHNNILQEEDKDTEDVKSMLQEKTGLIPICDLPSLMSKDVMVDNEKPEPPQRDIERVKRGVSQEERVMVKREESLDEGRDKDESWESYTSNKSHSSQNESRTDSSSSYRNEDNDDDDIKTMPWDKLSILQEDTVRTEKAEPEAEEDNCQWIFVKKQNAR</sequence>
<protein>
    <submittedName>
        <fullName evidence="2">Uncharacterized protein</fullName>
    </submittedName>
</protein>
<dbReference type="AlphaFoldDB" id="A0A139A283"/>
<evidence type="ECO:0000313" key="3">
    <source>
        <dbReference type="Proteomes" id="UP000070544"/>
    </source>
</evidence>
<feature type="region of interest" description="Disordered" evidence="1">
    <location>
        <begin position="174"/>
        <end position="278"/>
    </location>
</feature>
<organism evidence="2 3">
    <name type="scientific">Gonapodya prolifera (strain JEL478)</name>
    <name type="common">Monoblepharis prolifera</name>
    <dbReference type="NCBI Taxonomy" id="1344416"/>
    <lineage>
        <taxon>Eukaryota</taxon>
        <taxon>Fungi</taxon>
        <taxon>Fungi incertae sedis</taxon>
        <taxon>Chytridiomycota</taxon>
        <taxon>Chytridiomycota incertae sedis</taxon>
        <taxon>Monoblepharidomycetes</taxon>
        <taxon>Monoblepharidales</taxon>
        <taxon>Gonapodyaceae</taxon>
        <taxon>Gonapodya</taxon>
    </lineage>
</organism>
<dbReference type="EMBL" id="KQ965816">
    <property type="protein sequence ID" value="KXS10748.1"/>
    <property type="molecule type" value="Genomic_DNA"/>
</dbReference>
<reference evidence="2 3" key="1">
    <citation type="journal article" date="2015" name="Genome Biol. Evol.">
        <title>Phylogenomic analyses indicate that early fungi evolved digesting cell walls of algal ancestors of land plants.</title>
        <authorList>
            <person name="Chang Y."/>
            <person name="Wang S."/>
            <person name="Sekimoto S."/>
            <person name="Aerts A.L."/>
            <person name="Choi C."/>
            <person name="Clum A."/>
            <person name="LaButti K.M."/>
            <person name="Lindquist E.A."/>
            <person name="Yee Ngan C."/>
            <person name="Ohm R.A."/>
            <person name="Salamov A.A."/>
            <person name="Grigoriev I.V."/>
            <person name="Spatafora J.W."/>
            <person name="Berbee M.L."/>
        </authorList>
    </citation>
    <scope>NUCLEOTIDE SEQUENCE [LARGE SCALE GENOMIC DNA]</scope>
    <source>
        <strain evidence="2 3">JEL478</strain>
    </source>
</reference>
<keyword evidence="3" id="KW-1185">Reference proteome</keyword>
<feature type="compositionally biased region" description="Basic and acidic residues" evidence="1">
    <location>
        <begin position="264"/>
        <end position="273"/>
    </location>
</feature>
<evidence type="ECO:0000256" key="1">
    <source>
        <dbReference type="SAM" id="MobiDB-lite"/>
    </source>
</evidence>